<feature type="region of interest" description="Disordered" evidence="6">
    <location>
        <begin position="30"/>
        <end position="67"/>
    </location>
</feature>
<keyword evidence="2" id="KW-0479">Metal-binding</keyword>
<feature type="compositionally biased region" description="Low complexity" evidence="6">
    <location>
        <begin position="521"/>
        <end position="537"/>
    </location>
</feature>
<feature type="compositionally biased region" description="Polar residues" evidence="6">
    <location>
        <begin position="538"/>
        <end position="550"/>
    </location>
</feature>
<dbReference type="STRING" id="1296120.A0A1B9GLJ4"/>
<dbReference type="OrthoDB" id="2592092at2759"/>
<organism evidence="9 10">
    <name type="scientific">Kwoniella heveanensis BCC8398</name>
    <dbReference type="NCBI Taxonomy" id="1296120"/>
    <lineage>
        <taxon>Eukaryota</taxon>
        <taxon>Fungi</taxon>
        <taxon>Dikarya</taxon>
        <taxon>Basidiomycota</taxon>
        <taxon>Agaricomycotina</taxon>
        <taxon>Tremellomycetes</taxon>
        <taxon>Tremellales</taxon>
        <taxon>Cryptococcaceae</taxon>
        <taxon>Kwoniella</taxon>
    </lineage>
</organism>
<dbReference type="AlphaFoldDB" id="A0A1B9GLJ4"/>
<feature type="domain" description="NuBaID C-terminal" evidence="8">
    <location>
        <begin position="378"/>
        <end position="477"/>
    </location>
</feature>
<accession>A0A1B9GLJ4</accession>
<evidence type="ECO:0000256" key="6">
    <source>
        <dbReference type="SAM" id="MobiDB-lite"/>
    </source>
</evidence>
<evidence type="ECO:0000256" key="2">
    <source>
        <dbReference type="ARBA" id="ARBA00022723"/>
    </source>
</evidence>
<feature type="region of interest" description="Disordered" evidence="6">
    <location>
        <begin position="479"/>
        <end position="505"/>
    </location>
</feature>
<comment type="subcellular location">
    <subcellularLocation>
        <location evidence="1">Nucleus</location>
    </subcellularLocation>
</comment>
<dbReference type="InterPro" id="IPR013909">
    <property type="entry name" value="NuBaID_C"/>
</dbReference>
<feature type="region of interest" description="Disordered" evidence="6">
    <location>
        <begin position="313"/>
        <end position="332"/>
    </location>
</feature>
<evidence type="ECO:0000313" key="10">
    <source>
        <dbReference type="Proteomes" id="UP000092666"/>
    </source>
</evidence>
<evidence type="ECO:0000256" key="4">
    <source>
        <dbReference type="ARBA" id="ARBA00022833"/>
    </source>
</evidence>
<keyword evidence="3" id="KW-0863">Zinc-finger</keyword>
<evidence type="ECO:0000256" key="1">
    <source>
        <dbReference type="ARBA" id="ARBA00004123"/>
    </source>
</evidence>
<feature type="domain" description="C3HC-type" evidence="7">
    <location>
        <begin position="184"/>
        <end position="315"/>
    </location>
</feature>
<dbReference type="PANTHER" id="PTHR15835">
    <property type="entry name" value="NUCLEAR-INTERACTING PARTNER OF ALK"/>
    <property type="match status" value="1"/>
</dbReference>
<dbReference type="PANTHER" id="PTHR15835:SF6">
    <property type="entry name" value="ZINC FINGER C3HC-TYPE PROTEIN 1"/>
    <property type="match status" value="1"/>
</dbReference>
<feature type="region of interest" description="Disordered" evidence="6">
    <location>
        <begin position="521"/>
        <end position="554"/>
    </location>
</feature>
<evidence type="ECO:0000259" key="7">
    <source>
        <dbReference type="Pfam" id="PF07967"/>
    </source>
</evidence>
<feature type="compositionally biased region" description="Low complexity" evidence="6">
    <location>
        <begin position="314"/>
        <end position="332"/>
    </location>
</feature>
<keyword evidence="10" id="KW-1185">Reference proteome</keyword>
<dbReference type="Pfam" id="PF07967">
    <property type="entry name" value="zf-C3HC"/>
    <property type="match status" value="1"/>
</dbReference>
<keyword evidence="4" id="KW-0862">Zinc</keyword>
<name>A0A1B9GLJ4_9TREE</name>
<dbReference type="GO" id="GO:0008270">
    <property type="term" value="F:zinc ion binding"/>
    <property type="evidence" value="ECO:0007669"/>
    <property type="project" value="UniProtKB-KW"/>
</dbReference>
<dbReference type="Pfam" id="PF08600">
    <property type="entry name" value="NuBaID_C"/>
    <property type="match status" value="1"/>
</dbReference>
<evidence type="ECO:0000259" key="8">
    <source>
        <dbReference type="Pfam" id="PF08600"/>
    </source>
</evidence>
<dbReference type="GO" id="GO:0005634">
    <property type="term" value="C:nucleus"/>
    <property type="evidence" value="ECO:0007669"/>
    <property type="project" value="UniProtKB-SubCell"/>
</dbReference>
<reference evidence="10" key="2">
    <citation type="submission" date="2013-12" db="EMBL/GenBank/DDBJ databases">
        <title>Evolution of pathogenesis and genome organization in the Tremellales.</title>
        <authorList>
            <person name="Cuomo C."/>
            <person name="Litvintseva A."/>
            <person name="Heitman J."/>
            <person name="Chen Y."/>
            <person name="Sun S."/>
            <person name="Springer D."/>
            <person name="Dromer F."/>
            <person name="Young S."/>
            <person name="Zeng Q."/>
            <person name="Chapman S."/>
            <person name="Gujja S."/>
            <person name="Saif S."/>
            <person name="Birren B."/>
        </authorList>
    </citation>
    <scope>NUCLEOTIDE SEQUENCE [LARGE SCALE GENOMIC DNA]</scope>
    <source>
        <strain evidence="10">BCC8398</strain>
    </source>
</reference>
<sequence length="570" mass="61754">MSDPSSSNTDTDPDLRDVFALLYADDDWTFNASDSEDEDSGAVRASRSQSGKGTEQAEADEVHPPLNSFIPEADLERIERVIDVNDNVRGSEQVGKGGSGDEGEGSLIDTKKYSRKRFLDAIDSLFLTATASVGDDPSSIEGLAPKRRRRRIYAIPKGDVFSQSTIITSTQPIPVLPSPTTYAPFSPLALLSRLRTYRIHSYPYPSLYPEYLSPITAAFHGWINDNNGRDGTSEGGLSCGYCGARWSLAGLADIQDERVRNEVARRLGEGFKGRHKDGCAWRVRSSPDELYTQLRNLLHPPISSHLAPLAERLSTSTATPTSSSSSISYKTPLSPSQRSALLASFRQHIVASSSSSITTATPTSTSTSSIGITDLGANLALFGWYPYYPNAPSLTHITVSNTSTTAAAGGVGAGGKTEIVSCRFCQRRVGLWSFSSSSANDVTSTGSITAPTTPKEKEIEMERSFDLVNEHVGWCPIRPRPGLQPRLRRQSRSLSESPSQSPEKPWWADCALLSQRDKSAASTSTAEVSTSASAPTSMLTSASVNVQSGPNKGWVVVSDKLEKRPWRRYL</sequence>
<protein>
    <recommendedName>
        <fullName evidence="11">C3HC-type domain-containing protein</fullName>
    </recommendedName>
</protein>
<dbReference type="InterPro" id="IPR012935">
    <property type="entry name" value="NuBaID_N"/>
</dbReference>
<reference evidence="9 10" key="1">
    <citation type="submission" date="2013-07" db="EMBL/GenBank/DDBJ databases">
        <title>The Genome Sequence of Cryptococcus heveanensis BCC8398.</title>
        <authorList>
            <consortium name="The Broad Institute Genome Sequencing Platform"/>
            <person name="Cuomo C."/>
            <person name="Litvintseva A."/>
            <person name="Chen Y."/>
            <person name="Heitman J."/>
            <person name="Sun S."/>
            <person name="Springer D."/>
            <person name="Dromer F."/>
            <person name="Young S.K."/>
            <person name="Zeng Q."/>
            <person name="Gargeya S."/>
            <person name="Fitzgerald M."/>
            <person name="Abouelleil A."/>
            <person name="Alvarado L."/>
            <person name="Berlin A.M."/>
            <person name="Chapman S.B."/>
            <person name="Dewar J."/>
            <person name="Goldberg J."/>
            <person name="Griggs A."/>
            <person name="Gujja S."/>
            <person name="Hansen M."/>
            <person name="Howarth C."/>
            <person name="Imamovic A."/>
            <person name="Larimer J."/>
            <person name="McCowan C."/>
            <person name="Murphy C."/>
            <person name="Pearson M."/>
            <person name="Priest M."/>
            <person name="Roberts A."/>
            <person name="Saif S."/>
            <person name="Shea T."/>
            <person name="Sykes S."/>
            <person name="Wortman J."/>
            <person name="Nusbaum C."/>
            <person name="Birren B."/>
        </authorList>
    </citation>
    <scope>NUCLEOTIDE SEQUENCE [LARGE SCALE GENOMIC DNA]</scope>
    <source>
        <strain evidence="9 10">BCC8398</strain>
    </source>
</reference>
<gene>
    <name evidence="9" type="ORF">I316_06332</name>
</gene>
<feature type="compositionally biased region" description="Low complexity" evidence="6">
    <location>
        <begin position="492"/>
        <end position="502"/>
    </location>
</feature>
<dbReference type="EMBL" id="KI669511">
    <property type="protein sequence ID" value="OCF31949.1"/>
    <property type="molecule type" value="Genomic_DNA"/>
</dbReference>
<evidence type="ECO:0000256" key="5">
    <source>
        <dbReference type="ARBA" id="ARBA00023242"/>
    </source>
</evidence>
<feature type="compositionally biased region" description="Acidic residues" evidence="6">
    <location>
        <begin position="30"/>
        <end position="40"/>
    </location>
</feature>
<keyword evidence="5" id="KW-0539">Nucleus</keyword>
<evidence type="ECO:0000256" key="3">
    <source>
        <dbReference type="ARBA" id="ARBA00022771"/>
    </source>
</evidence>
<evidence type="ECO:0000313" key="9">
    <source>
        <dbReference type="EMBL" id="OCF31949.1"/>
    </source>
</evidence>
<dbReference type="Proteomes" id="UP000092666">
    <property type="component" value="Unassembled WGS sequence"/>
</dbReference>
<proteinExistence type="predicted"/>
<evidence type="ECO:0008006" key="11">
    <source>
        <dbReference type="Google" id="ProtNLM"/>
    </source>
</evidence>